<feature type="binding site" evidence="6">
    <location>
        <begin position="92"/>
        <end position="95"/>
    </location>
    <ligand>
        <name>FMN</name>
        <dbReference type="ChEBI" id="CHEBI:58210"/>
    </ligand>
</feature>
<comment type="caution">
    <text evidence="6">Lacks conserved residue(s) required for the propagation of feature annotation.</text>
</comment>
<keyword evidence="4 6" id="KW-0520">NAD</keyword>
<organism evidence="8 9">
    <name type="scientific">Falsiruegeria litorea R37</name>
    <dbReference type="NCBI Taxonomy" id="1200284"/>
    <lineage>
        <taxon>Bacteria</taxon>
        <taxon>Pseudomonadati</taxon>
        <taxon>Pseudomonadota</taxon>
        <taxon>Alphaproteobacteria</taxon>
        <taxon>Rhodobacterales</taxon>
        <taxon>Roseobacteraceae</taxon>
        <taxon>Falsiruegeria</taxon>
    </lineage>
</organism>
<dbReference type="OrthoDB" id="9787136at2"/>
<comment type="similarity">
    <text evidence="6">Belongs to the azoreductase type 1 family.</text>
</comment>
<dbReference type="EMBL" id="FWFO01000001">
    <property type="protein sequence ID" value="SLN21510.1"/>
    <property type="molecule type" value="Genomic_DNA"/>
</dbReference>
<comment type="function">
    <text evidence="6">Quinone reductase that provides resistance to thiol-specific stress caused by electrophilic quinones.</text>
</comment>
<dbReference type="GO" id="GO:0016655">
    <property type="term" value="F:oxidoreductase activity, acting on NAD(P)H, quinone or similar compound as acceptor"/>
    <property type="evidence" value="ECO:0007669"/>
    <property type="project" value="InterPro"/>
</dbReference>
<dbReference type="Gene3D" id="3.40.50.360">
    <property type="match status" value="1"/>
</dbReference>
<evidence type="ECO:0000256" key="1">
    <source>
        <dbReference type="ARBA" id="ARBA00022630"/>
    </source>
</evidence>
<dbReference type="InterPro" id="IPR023048">
    <property type="entry name" value="NADH:quinone_OxRdtase_FMN_depd"/>
</dbReference>
<dbReference type="EC" id="1.7.1.17" evidence="6"/>
<keyword evidence="1 6" id="KW-0285">Flavoprotein</keyword>
<evidence type="ECO:0000313" key="9">
    <source>
        <dbReference type="Proteomes" id="UP000193077"/>
    </source>
</evidence>
<evidence type="ECO:0000256" key="3">
    <source>
        <dbReference type="ARBA" id="ARBA00023002"/>
    </source>
</evidence>
<dbReference type="RefSeq" id="WP_085796226.1">
    <property type="nucleotide sequence ID" value="NZ_FWFO01000001.1"/>
</dbReference>
<comment type="cofactor">
    <cofactor evidence="6">
        <name>FMN</name>
        <dbReference type="ChEBI" id="CHEBI:58210"/>
    </cofactor>
    <text evidence="6">Binds 1 FMN per subunit.</text>
</comment>
<dbReference type="SUPFAM" id="SSF52218">
    <property type="entry name" value="Flavoproteins"/>
    <property type="match status" value="1"/>
</dbReference>
<dbReference type="Pfam" id="PF02525">
    <property type="entry name" value="Flavodoxin_2"/>
    <property type="match status" value="1"/>
</dbReference>
<reference evidence="8 9" key="1">
    <citation type="submission" date="2017-03" db="EMBL/GenBank/DDBJ databases">
        <authorList>
            <person name="Afonso C.L."/>
            <person name="Miller P.J."/>
            <person name="Scott M.A."/>
            <person name="Spackman E."/>
            <person name="Goraichik I."/>
            <person name="Dimitrov K.M."/>
            <person name="Suarez D.L."/>
            <person name="Swayne D.E."/>
        </authorList>
    </citation>
    <scope>NUCLEOTIDE SEQUENCE [LARGE SCALE GENOMIC DNA]</scope>
    <source>
        <strain evidence="8 9">CECT 7639</strain>
    </source>
</reference>
<keyword evidence="2 6" id="KW-0288">FMN</keyword>
<dbReference type="PANTHER" id="PTHR43741">
    <property type="entry name" value="FMN-DEPENDENT NADH-AZOREDUCTASE 1"/>
    <property type="match status" value="1"/>
</dbReference>
<keyword evidence="3 6" id="KW-0560">Oxidoreductase</keyword>
<evidence type="ECO:0000256" key="5">
    <source>
        <dbReference type="ARBA" id="ARBA00048542"/>
    </source>
</evidence>
<dbReference type="GO" id="GO:0016652">
    <property type="term" value="F:oxidoreductase activity, acting on NAD(P)H as acceptor"/>
    <property type="evidence" value="ECO:0007669"/>
    <property type="project" value="UniProtKB-UniRule"/>
</dbReference>
<keyword evidence="9" id="KW-1185">Reference proteome</keyword>
<name>A0A1Y5RSC2_9RHOB</name>
<dbReference type="GO" id="GO:0009055">
    <property type="term" value="F:electron transfer activity"/>
    <property type="evidence" value="ECO:0007669"/>
    <property type="project" value="UniProtKB-UniRule"/>
</dbReference>
<dbReference type="PANTHER" id="PTHR43741:SF2">
    <property type="entry name" value="FMN-DEPENDENT NADH:QUINONE OXIDOREDUCTASE"/>
    <property type="match status" value="1"/>
</dbReference>
<evidence type="ECO:0000256" key="2">
    <source>
        <dbReference type="ARBA" id="ARBA00022643"/>
    </source>
</evidence>
<evidence type="ECO:0000313" key="8">
    <source>
        <dbReference type="EMBL" id="SLN21510.1"/>
    </source>
</evidence>
<feature type="domain" description="Flavodoxin-like fold" evidence="7">
    <location>
        <begin position="4"/>
        <end position="190"/>
    </location>
</feature>
<sequence length="193" mass="20629">MTSTVLHIDTSARRQGSATRELTDQIVKQIAPARIIRRDLATPLPLITEDWVNANFTPADARNAEQQELLSLSDQLVAEIKDADTIVIGLPMYNFGAPASFKVWVDLIARAGLTFQYTAEGPKGLLSGKRVIVAVATGGVPLGSPVDHLSGYIRQIMGFIGLTEVEFVAAEGMSTDPETALQAARDAVAKLAA</sequence>
<dbReference type="HAMAP" id="MF_01216">
    <property type="entry name" value="Azoreductase_type1"/>
    <property type="match status" value="1"/>
</dbReference>
<evidence type="ECO:0000256" key="6">
    <source>
        <dbReference type="HAMAP-Rule" id="MF_01216"/>
    </source>
</evidence>
<comment type="catalytic activity">
    <reaction evidence="5">
        <text>N,N-dimethyl-1,4-phenylenediamine + anthranilate + 2 NAD(+) = 2-(4-dimethylaminophenyl)diazenylbenzoate + 2 NADH + 2 H(+)</text>
        <dbReference type="Rhea" id="RHEA:55872"/>
        <dbReference type="ChEBI" id="CHEBI:15378"/>
        <dbReference type="ChEBI" id="CHEBI:15783"/>
        <dbReference type="ChEBI" id="CHEBI:16567"/>
        <dbReference type="ChEBI" id="CHEBI:57540"/>
        <dbReference type="ChEBI" id="CHEBI:57945"/>
        <dbReference type="ChEBI" id="CHEBI:71579"/>
        <dbReference type="EC" id="1.7.1.17"/>
    </reaction>
    <physiologicalReaction direction="right-to-left" evidence="5">
        <dbReference type="Rhea" id="RHEA:55874"/>
    </physiologicalReaction>
</comment>
<dbReference type="InterPro" id="IPR050104">
    <property type="entry name" value="FMN-dep_NADH:Q_OxRdtase_AzoR1"/>
</dbReference>
<protein>
    <recommendedName>
        <fullName evidence="6">FMN dependent NADH:quinone oxidoreductase</fullName>
        <ecNumber evidence="6">1.6.5.-</ecNumber>
    </recommendedName>
    <alternativeName>
        <fullName evidence="6">Azo-dye reductase</fullName>
    </alternativeName>
    <alternativeName>
        <fullName evidence="6">FMN-dependent NADH-azo compound oxidoreductase</fullName>
    </alternativeName>
    <alternativeName>
        <fullName evidence="6">FMN-dependent NADH-azoreductase</fullName>
        <ecNumber evidence="6">1.7.1.17</ecNumber>
    </alternativeName>
</protein>
<dbReference type="EC" id="1.6.5.-" evidence="6"/>
<evidence type="ECO:0000259" key="7">
    <source>
        <dbReference type="Pfam" id="PF02525"/>
    </source>
</evidence>
<comment type="subunit">
    <text evidence="6">Homodimer.</text>
</comment>
<feature type="binding site" evidence="6">
    <location>
        <position position="11"/>
    </location>
    <ligand>
        <name>FMN</name>
        <dbReference type="ChEBI" id="CHEBI:58210"/>
    </ligand>
</feature>
<comment type="function">
    <text evidence="6">Also exhibits azoreductase activity. Catalyzes the reductive cleavage of the azo bond in aromatic azo compounds to the corresponding amines.</text>
</comment>
<proteinExistence type="inferred from homology"/>
<gene>
    <name evidence="6 8" type="primary">azoR</name>
    <name evidence="8" type="ORF">TRL7639_00583</name>
</gene>
<comment type="catalytic activity">
    <reaction evidence="6">
        <text>2 a quinone + NADH + H(+) = 2 a 1,4-benzosemiquinone + NAD(+)</text>
        <dbReference type="Rhea" id="RHEA:65952"/>
        <dbReference type="ChEBI" id="CHEBI:15378"/>
        <dbReference type="ChEBI" id="CHEBI:57540"/>
        <dbReference type="ChEBI" id="CHEBI:57945"/>
        <dbReference type="ChEBI" id="CHEBI:132124"/>
        <dbReference type="ChEBI" id="CHEBI:134225"/>
    </reaction>
</comment>
<dbReference type="GO" id="GO:0010181">
    <property type="term" value="F:FMN binding"/>
    <property type="evidence" value="ECO:0007669"/>
    <property type="project" value="UniProtKB-UniRule"/>
</dbReference>
<dbReference type="Proteomes" id="UP000193077">
    <property type="component" value="Unassembled WGS sequence"/>
</dbReference>
<accession>A0A1Y5RSC2</accession>
<dbReference type="InterPro" id="IPR029039">
    <property type="entry name" value="Flavoprotein-like_sf"/>
</dbReference>
<dbReference type="AlphaFoldDB" id="A0A1Y5RSC2"/>
<dbReference type="InterPro" id="IPR003680">
    <property type="entry name" value="Flavodoxin_fold"/>
</dbReference>
<evidence type="ECO:0000256" key="4">
    <source>
        <dbReference type="ARBA" id="ARBA00023027"/>
    </source>
</evidence>